<organism evidence="1 2">
    <name type="scientific">Dentiscutata erythropus</name>
    <dbReference type="NCBI Taxonomy" id="1348616"/>
    <lineage>
        <taxon>Eukaryota</taxon>
        <taxon>Fungi</taxon>
        <taxon>Fungi incertae sedis</taxon>
        <taxon>Mucoromycota</taxon>
        <taxon>Glomeromycotina</taxon>
        <taxon>Glomeromycetes</taxon>
        <taxon>Diversisporales</taxon>
        <taxon>Gigasporaceae</taxon>
        <taxon>Dentiscutata</taxon>
    </lineage>
</organism>
<sequence length="281" mass="31598">MEPISCALIAAAATFSTGALFHEAQSNLIYPIKHRSEARHYVAPLFSEDGVPFCEATLETEDNVKIRTYVCKPRVEKEAKKRPTVLILHGNRGNIGCQSKIVSKFYHEIKCNVVLPSYRGYDRSEGKPTEQGIKNDAQNTKLIVYGRSLGGAVAIDLVAKNEDMIDALIIENTFLSIPKLFSKNFYLFPLSPFFTQTWSSEWSIGEIKATPILFLASGSDTIVPQDHMKSLYDLAKTTADKEWVEFPNGKHRDIVNQPVIVFTNLFFSIKALKELRFAVNF</sequence>
<gene>
    <name evidence="1" type="ORF">DERYTH_LOCUS6858</name>
</gene>
<dbReference type="OrthoDB" id="10249433at2759"/>
<reference evidence="1" key="1">
    <citation type="submission" date="2021-06" db="EMBL/GenBank/DDBJ databases">
        <authorList>
            <person name="Kallberg Y."/>
            <person name="Tangrot J."/>
            <person name="Rosling A."/>
        </authorList>
    </citation>
    <scope>NUCLEOTIDE SEQUENCE</scope>
    <source>
        <strain evidence="1">MA453B</strain>
    </source>
</reference>
<accession>A0A9N9C2V4</accession>
<dbReference type="InterPro" id="IPR029058">
    <property type="entry name" value="AB_hydrolase_fold"/>
</dbReference>
<proteinExistence type="predicted"/>
<dbReference type="SUPFAM" id="SSF53474">
    <property type="entry name" value="alpha/beta-Hydrolases"/>
    <property type="match status" value="1"/>
</dbReference>
<dbReference type="Gene3D" id="3.40.50.1820">
    <property type="entry name" value="alpha/beta hydrolase"/>
    <property type="match status" value="1"/>
</dbReference>
<dbReference type="Proteomes" id="UP000789405">
    <property type="component" value="Unassembled WGS sequence"/>
</dbReference>
<dbReference type="GO" id="GO:0008474">
    <property type="term" value="F:palmitoyl-(protein) hydrolase activity"/>
    <property type="evidence" value="ECO:0007669"/>
    <property type="project" value="TreeGrafter"/>
</dbReference>
<dbReference type="GO" id="GO:0016020">
    <property type="term" value="C:membrane"/>
    <property type="evidence" value="ECO:0007669"/>
    <property type="project" value="TreeGrafter"/>
</dbReference>
<comment type="caution">
    <text evidence="1">The sequence shown here is derived from an EMBL/GenBank/DDBJ whole genome shotgun (WGS) entry which is preliminary data.</text>
</comment>
<evidence type="ECO:0000313" key="2">
    <source>
        <dbReference type="Proteomes" id="UP000789405"/>
    </source>
</evidence>
<dbReference type="PANTHER" id="PTHR12277">
    <property type="entry name" value="ALPHA/BETA HYDROLASE DOMAIN-CONTAINING PROTEIN"/>
    <property type="match status" value="1"/>
</dbReference>
<name>A0A9N9C2V4_9GLOM</name>
<dbReference type="EMBL" id="CAJVPY010003195">
    <property type="protein sequence ID" value="CAG8584539.1"/>
    <property type="molecule type" value="Genomic_DNA"/>
</dbReference>
<dbReference type="PANTHER" id="PTHR12277:SF81">
    <property type="entry name" value="PROTEIN ABHD13"/>
    <property type="match status" value="1"/>
</dbReference>
<dbReference type="AlphaFoldDB" id="A0A9N9C2V4"/>
<evidence type="ECO:0000313" key="1">
    <source>
        <dbReference type="EMBL" id="CAG8584539.1"/>
    </source>
</evidence>
<protein>
    <submittedName>
        <fullName evidence="1">1421_t:CDS:1</fullName>
    </submittedName>
</protein>
<keyword evidence="2" id="KW-1185">Reference proteome</keyword>